<dbReference type="Proteomes" id="UP000030647">
    <property type="component" value="Unassembled WGS sequence"/>
</dbReference>
<gene>
    <name evidence="3" type="ORF">L248_0476</name>
</gene>
<feature type="compositionally biased region" description="Low complexity" evidence="1">
    <location>
        <begin position="253"/>
        <end position="268"/>
    </location>
</feature>
<feature type="transmembrane region" description="Helical" evidence="2">
    <location>
        <begin position="462"/>
        <end position="484"/>
    </location>
</feature>
<feature type="compositionally biased region" description="Polar residues" evidence="1">
    <location>
        <begin position="269"/>
        <end position="299"/>
    </location>
</feature>
<organism evidence="3 4">
    <name type="scientific">Schleiferilactobacillus shenzhenensis LY-73</name>
    <dbReference type="NCBI Taxonomy" id="1231336"/>
    <lineage>
        <taxon>Bacteria</taxon>
        <taxon>Bacillati</taxon>
        <taxon>Bacillota</taxon>
        <taxon>Bacilli</taxon>
        <taxon>Lactobacillales</taxon>
        <taxon>Lactobacillaceae</taxon>
        <taxon>Schleiferilactobacillus</taxon>
    </lineage>
</organism>
<proteinExistence type="predicted"/>
<feature type="compositionally biased region" description="Polar residues" evidence="1">
    <location>
        <begin position="137"/>
        <end position="147"/>
    </location>
</feature>
<feature type="transmembrane region" description="Helical" evidence="2">
    <location>
        <begin position="354"/>
        <end position="373"/>
    </location>
</feature>
<dbReference type="STRING" id="1231336.L248_0476"/>
<feature type="transmembrane region" description="Helical" evidence="2">
    <location>
        <begin position="428"/>
        <end position="450"/>
    </location>
</feature>
<evidence type="ECO:0000256" key="1">
    <source>
        <dbReference type="SAM" id="MobiDB-lite"/>
    </source>
</evidence>
<feature type="transmembrane region" description="Helical" evidence="2">
    <location>
        <begin position="402"/>
        <end position="421"/>
    </location>
</feature>
<feature type="compositionally biased region" description="Low complexity" evidence="1">
    <location>
        <begin position="220"/>
        <end position="238"/>
    </location>
</feature>
<dbReference type="AlphaFoldDB" id="U4TTV9"/>
<keyword evidence="2" id="KW-1133">Transmembrane helix</keyword>
<accession>U4TTV9</accession>
<feature type="compositionally biased region" description="Low complexity" evidence="1">
    <location>
        <begin position="15"/>
        <end position="25"/>
    </location>
</feature>
<evidence type="ECO:0000256" key="2">
    <source>
        <dbReference type="SAM" id="Phobius"/>
    </source>
</evidence>
<feature type="compositionally biased region" description="Polar residues" evidence="1">
    <location>
        <begin position="92"/>
        <end position="110"/>
    </location>
</feature>
<dbReference type="EMBL" id="KI271591">
    <property type="protein sequence ID" value="ERL64872.1"/>
    <property type="molecule type" value="Genomic_DNA"/>
</dbReference>
<keyword evidence="2" id="KW-0472">Membrane</keyword>
<feature type="compositionally biased region" description="Polar residues" evidence="1">
    <location>
        <begin position="197"/>
        <end position="219"/>
    </location>
</feature>
<keyword evidence="4" id="KW-1185">Reference proteome</keyword>
<dbReference type="HOGENOM" id="CLU_557580_0_0_9"/>
<reference evidence="4" key="1">
    <citation type="journal article" date="2013" name="Genome Announc.">
        <title>Whole-Genome Sequencing of Lactobacillus shenzhenensis Strain LY-73T.</title>
        <authorList>
            <person name="Lin Z."/>
            <person name="Liu Z."/>
            <person name="Yang R."/>
            <person name="Zou Y."/>
            <person name="Wan D."/>
            <person name="Chen J."/>
            <person name="Guo M."/>
            <person name="Zhao J."/>
            <person name="Fang C."/>
            <person name="Yang R."/>
            <person name="Liu F."/>
        </authorList>
    </citation>
    <scope>NUCLEOTIDE SEQUENCE [LARGE SCALE GENOMIC DNA]</scope>
    <source>
        <strain evidence="4">LY-73</strain>
    </source>
</reference>
<sequence length="489" mass="52029">MVMGVAQLKLLQPIQGDGQQDSQSQKTAAAPETTVPQNGTLGLSADEPTAPASAPQGAPSLSSQPTWDQPAAGAVGVQSADDTPSYPGFSPVGQTYPTSASDQSWQQQPQPADGYEQPAWPAQNDQNQNWQAQAPASDTQPGWQPQGSGAPRQTPWQPQASAAPEDMSTPEYTEDNSQPADVPYYGTPSGNAYGPINGQNQGPAYGQPQNQLGQQPSDTQPQAPYGAPYQYQSQQAPQQPQPQPAEPYGRDGQNGAAQPANAYAYQAPTQNDTKGPTDQYGQYAQTQQSAAPQYDTSNTAAAPDDAAAASSYDPMNTDYGAPTDDQSAQDTDDQYADNDHTQTKETFHIGVTDILGAIFSLFVMIGVYIPGYFSNTASLVDFSKGTSLLSKMQLTSPATLRYLLLVIAALGPLIFIVFSFWKRRSSPLIRFGAGVFSVIGYAFLFVLMFAKGAITTIQIQSTGFALMGYISLACLLGEFIIGLVDLMRS</sequence>
<protein>
    <submittedName>
        <fullName evidence="3">Uncharacterized protein</fullName>
    </submittedName>
</protein>
<evidence type="ECO:0000313" key="4">
    <source>
        <dbReference type="Proteomes" id="UP000030647"/>
    </source>
</evidence>
<feature type="region of interest" description="Disordered" evidence="1">
    <location>
        <begin position="1"/>
        <end position="338"/>
    </location>
</feature>
<feature type="compositionally biased region" description="Low complexity" evidence="1">
    <location>
        <begin position="300"/>
        <end position="309"/>
    </location>
</feature>
<feature type="compositionally biased region" description="Low complexity" evidence="1">
    <location>
        <begin position="117"/>
        <end position="136"/>
    </location>
</feature>
<name>U4TTV9_9LACO</name>
<dbReference type="eggNOG" id="ENOG50315HU">
    <property type="taxonomic scope" value="Bacteria"/>
</dbReference>
<keyword evidence="2" id="KW-0812">Transmembrane</keyword>
<evidence type="ECO:0000313" key="3">
    <source>
        <dbReference type="EMBL" id="ERL64872.1"/>
    </source>
</evidence>